<organism evidence="1">
    <name type="scientific">Anguilla anguilla</name>
    <name type="common">European freshwater eel</name>
    <name type="synonym">Muraena anguilla</name>
    <dbReference type="NCBI Taxonomy" id="7936"/>
    <lineage>
        <taxon>Eukaryota</taxon>
        <taxon>Metazoa</taxon>
        <taxon>Chordata</taxon>
        <taxon>Craniata</taxon>
        <taxon>Vertebrata</taxon>
        <taxon>Euteleostomi</taxon>
        <taxon>Actinopterygii</taxon>
        <taxon>Neopterygii</taxon>
        <taxon>Teleostei</taxon>
        <taxon>Anguilliformes</taxon>
        <taxon>Anguillidae</taxon>
        <taxon>Anguilla</taxon>
    </lineage>
</organism>
<name>A0A0E9SP43_ANGAN</name>
<evidence type="ECO:0000313" key="1">
    <source>
        <dbReference type="EMBL" id="JAH43017.1"/>
    </source>
</evidence>
<protein>
    <submittedName>
        <fullName evidence="1">Uncharacterized protein</fullName>
    </submittedName>
</protein>
<dbReference type="AlphaFoldDB" id="A0A0E9SP43"/>
<accession>A0A0E9SP43</accession>
<reference evidence="1" key="2">
    <citation type="journal article" date="2015" name="Fish Shellfish Immunol.">
        <title>Early steps in the European eel (Anguilla anguilla)-Vibrio vulnificus interaction in the gills: Role of the RtxA13 toxin.</title>
        <authorList>
            <person name="Callol A."/>
            <person name="Pajuelo D."/>
            <person name="Ebbesson L."/>
            <person name="Teles M."/>
            <person name="MacKenzie S."/>
            <person name="Amaro C."/>
        </authorList>
    </citation>
    <scope>NUCLEOTIDE SEQUENCE</scope>
</reference>
<proteinExistence type="predicted"/>
<reference evidence="1" key="1">
    <citation type="submission" date="2014-11" db="EMBL/GenBank/DDBJ databases">
        <authorList>
            <person name="Amaro Gonzalez C."/>
        </authorList>
    </citation>
    <scope>NUCLEOTIDE SEQUENCE</scope>
</reference>
<sequence>MSIALQYFHSFCQIFNFFSY</sequence>
<dbReference type="EMBL" id="GBXM01065560">
    <property type="protein sequence ID" value="JAH43017.1"/>
    <property type="molecule type" value="Transcribed_RNA"/>
</dbReference>